<dbReference type="AlphaFoldDB" id="A0A6P0HG73"/>
<dbReference type="PROSITE" id="PS50989">
    <property type="entry name" value="COA_CT_CTER"/>
    <property type="match status" value="1"/>
</dbReference>
<accession>A0A6P0HG73</accession>
<comment type="caution">
    <text evidence="4">The sequence shown here is derived from an EMBL/GenBank/DDBJ whole genome shotgun (WGS) entry which is preliminary data.</text>
</comment>
<keyword evidence="5" id="KW-1185">Reference proteome</keyword>
<evidence type="ECO:0000313" key="4">
    <source>
        <dbReference type="EMBL" id="NEN77638.1"/>
    </source>
</evidence>
<evidence type="ECO:0000259" key="3">
    <source>
        <dbReference type="PROSITE" id="PS50989"/>
    </source>
</evidence>
<dbReference type="InterPro" id="IPR051047">
    <property type="entry name" value="AccD/PCCB"/>
</dbReference>
<dbReference type="Proteomes" id="UP000468687">
    <property type="component" value="Unassembled WGS sequence"/>
</dbReference>
<dbReference type="InterPro" id="IPR011763">
    <property type="entry name" value="COA_CT_C"/>
</dbReference>
<feature type="region of interest" description="Disordered" evidence="1">
    <location>
        <begin position="1"/>
        <end position="23"/>
    </location>
</feature>
<name>A0A6P0HG73_9ACTN</name>
<feature type="domain" description="CoA carboxyltransferase C-terminal" evidence="3">
    <location>
        <begin position="261"/>
        <end position="497"/>
    </location>
</feature>
<dbReference type="Pfam" id="PF01039">
    <property type="entry name" value="Carboxyl_trans"/>
    <property type="match status" value="1"/>
</dbReference>
<dbReference type="PANTHER" id="PTHR43842">
    <property type="entry name" value="PROPIONYL-COA CARBOXYLASE BETA CHAIN"/>
    <property type="match status" value="1"/>
</dbReference>
<feature type="region of interest" description="Disordered" evidence="1">
    <location>
        <begin position="52"/>
        <end position="71"/>
    </location>
</feature>
<proteinExistence type="predicted"/>
<feature type="compositionally biased region" description="Basic and acidic residues" evidence="1">
    <location>
        <begin position="52"/>
        <end position="61"/>
    </location>
</feature>
<sequence length="517" mass="53788">MTAPAPRAAHELAAAAVADDARPEAVARQHARGKRTARERLDALVDQGSFREVGRLARPDPGRAGPPEIPGDGIVAGTATITGRPVVVLASDYTAAGGSNGLVGNEKQRRAWEIAAMRGIPVVMLLDGGGHRIQEGLDAATFAGGFDIQETQARLSGWVPMVAAILGPGYGQPTLAASLCDYVVAVRGIASIGMAPPALVRAATGEDVDDLGIDTPDAQASYGTIDLAVDDEDEAIDALRYYLDALPSNAEASLPVEPPRPPDPEAAHGLDAVVPADLRQSYDMWDVLLGIVDEGSEVELKSAFAPSMLTTLAKVGGRPVGFIANQPAVAAGALDADGAHKAAHLASLCDAFGIPVVVVIDLPGLAVGSAAERGGLARAAGRLVNQLGDLTVPTVTVVARKGYGGGYVVMSGGRTFHPDLVVAWPWAETAVMGVETAVEMVYRREVAASDDPAAARSRLVAELQDRLGAVRAGEGFGVDVVQWPSETRAWLVETLADLPRRRHLRTTTPRRHPVAPA</sequence>
<dbReference type="EMBL" id="JAAGXA010000002">
    <property type="protein sequence ID" value="NEN77638.1"/>
    <property type="molecule type" value="Genomic_DNA"/>
</dbReference>
<dbReference type="PANTHER" id="PTHR43842:SF2">
    <property type="entry name" value="PROPIONYL-COA CARBOXYLASE BETA CHAIN, MITOCHONDRIAL"/>
    <property type="match status" value="1"/>
</dbReference>
<dbReference type="RefSeq" id="WP_163770967.1">
    <property type="nucleotide sequence ID" value="NZ_JAAGXA010000002.1"/>
</dbReference>
<feature type="domain" description="CoA carboxyltransferase N-terminal" evidence="2">
    <location>
        <begin position="1"/>
        <end position="258"/>
    </location>
</feature>
<dbReference type="InterPro" id="IPR029045">
    <property type="entry name" value="ClpP/crotonase-like_dom_sf"/>
</dbReference>
<evidence type="ECO:0000313" key="5">
    <source>
        <dbReference type="Proteomes" id="UP000468687"/>
    </source>
</evidence>
<gene>
    <name evidence="4" type="ORF">G3T38_05030</name>
</gene>
<protein>
    <submittedName>
        <fullName evidence="4">Acyl-CoA carboxylase</fullName>
    </submittedName>
</protein>
<dbReference type="PROSITE" id="PS50980">
    <property type="entry name" value="COA_CT_NTER"/>
    <property type="match status" value="1"/>
</dbReference>
<organism evidence="4 5">
    <name type="scientific">Nocardioides zeae</name>
    <dbReference type="NCBI Taxonomy" id="1457234"/>
    <lineage>
        <taxon>Bacteria</taxon>
        <taxon>Bacillati</taxon>
        <taxon>Actinomycetota</taxon>
        <taxon>Actinomycetes</taxon>
        <taxon>Propionibacteriales</taxon>
        <taxon>Nocardioidaceae</taxon>
        <taxon>Nocardioides</taxon>
    </lineage>
</organism>
<feature type="compositionally biased region" description="Low complexity" evidence="1">
    <location>
        <begin position="1"/>
        <end position="18"/>
    </location>
</feature>
<dbReference type="GO" id="GO:0004658">
    <property type="term" value="F:propionyl-CoA carboxylase activity"/>
    <property type="evidence" value="ECO:0007669"/>
    <property type="project" value="TreeGrafter"/>
</dbReference>
<reference evidence="4 5" key="1">
    <citation type="journal article" date="2014" name="Int. J. Syst. Evol. Microbiol.">
        <title>Nocardioides zeae sp. nov., isolated from the stem of Zea mays.</title>
        <authorList>
            <person name="Glaeser S.P."/>
            <person name="McInroy J.A."/>
            <person name="Busse H.J."/>
            <person name="Kampfer P."/>
        </authorList>
    </citation>
    <scope>NUCLEOTIDE SEQUENCE [LARGE SCALE GENOMIC DNA]</scope>
    <source>
        <strain evidence="4 5">JCM 30728</strain>
    </source>
</reference>
<dbReference type="Gene3D" id="3.90.226.10">
    <property type="entry name" value="2-enoyl-CoA Hydratase, Chain A, domain 1"/>
    <property type="match status" value="2"/>
</dbReference>
<dbReference type="InterPro" id="IPR011762">
    <property type="entry name" value="COA_CT_N"/>
</dbReference>
<evidence type="ECO:0000259" key="2">
    <source>
        <dbReference type="PROSITE" id="PS50980"/>
    </source>
</evidence>
<dbReference type="GO" id="GO:0009317">
    <property type="term" value="C:acetyl-CoA carboxylase complex"/>
    <property type="evidence" value="ECO:0007669"/>
    <property type="project" value="TreeGrafter"/>
</dbReference>
<dbReference type="InterPro" id="IPR034733">
    <property type="entry name" value="AcCoA_carboxyl_beta"/>
</dbReference>
<dbReference type="SUPFAM" id="SSF52096">
    <property type="entry name" value="ClpP/crotonase"/>
    <property type="match status" value="2"/>
</dbReference>
<evidence type="ECO:0000256" key="1">
    <source>
        <dbReference type="SAM" id="MobiDB-lite"/>
    </source>
</evidence>